<reference evidence="2" key="2">
    <citation type="submission" date="2023-04" db="EMBL/GenBank/DDBJ databases">
        <authorList>
            <person name="Bruccoleri R.E."/>
            <person name="Oakeley E.J."/>
            <person name="Faust A.-M."/>
            <person name="Dessus-Babus S."/>
            <person name="Altorfer M."/>
            <person name="Burckhardt D."/>
            <person name="Oertli M."/>
            <person name="Naumann U."/>
            <person name="Petersen F."/>
            <person name="Wong J."/>
        </authorList>
    </citation>
    <scope>NUCLEOTIDE SEQUENCE</scope>
    <source>
        <strain evidence="2">GSM-AAB239-AS_SAM_17_03QT</strain>
        <tissue evidence="2">Leaf</tissue>
    </source>
</reference>
<protein>
    <submittedName>
        <fullName evidence="2">Uncharacterized protein</fullName>
    </submittedName>
</protein>
<feature type="transmembrane region" description="Helical" evidence="1">
    <location>
        <begin position="264"/>
        <end position="283"/>
    </location>
</feature>
<reference evidence="2" key="1">
    <citation type="journal article" date="2023" name="GigaByte">
        <title>Genome assembly of the bearded iris, Iris pallida Lam.</title>
        <authorList>
            <person name="Bruccoleri R.E."/>
            <person name="Oakeley E.J."/>
            <person name="Faust A.M.E."/>
            <person name="Altorfer M."/>
            <person name="Dessus-Babus S."/>
            <person name="Burckhardt D."/>
            <person name="Oertli M."/>
            <person name="Naumann U."/>
            <person name="Petersen F."/>
            <person name="Wong J."/>
        </authorList>
    </citation>
    <scope>NUCLEOTIDE SEQUENCE</scope>
    <source>
        <strain evidence="2">GSM-AAB239-AS_SAM_17_03QT</strain>
    </source>
</reference>
<keyword evidence="3" id="KW-1185">Reference proteome</keyword>
<accession>A0AAX6FBW3</accession>
<keyword evidence="1" id="KW-0472">Membrane</keyword>
<dbReference type="PANTHER" id="PTHR31721:SF3">
    <property type="entry name" value="EXPRESSED PROTEIN"/>
    <property type="match status" value="1"/>
</dbReference>
<keyword evidence="1" id="KW-0812">Transmembrane</keyword>
<feature type="transmembrane region" description="Helical" evidence="1">
    <location>
        <begin position="168"/>
        <end position="193"/>
    </location>
</feature>
<dbReference type="PANTHER" id="PTHR31721">
    <property type="entry name" value="OS06G0710300 PROTEIN"/>
    <property type="match status" value="1"/>
</dbReference>
<name>A0AAX6FBW3_IRIPA</name>
<evidence type="ECO:0000313" key="3">
    <source>
        <dbReference type="Proteomes" id="UP001140949"/>
    </source>
</evidence>
<keyword evidence="1" id="KW-1133">Transmembrane helix</keyword>
<dbReference type="EMBL" id="JANAVB010030220">
    <property type="protein sequence ID" value="KAJ6813796.1"/>
    <property type="molecule type" value="Genomic_DNA"/>
</dbReference>
<organism evidence="2 3">
    <name type="scientific">Iris pallida</name>
    <name type="common">Sweet iris</name>
    <dbReference type="NCBI Taxonomy" id="29817"/>
    <lineage>
        <taxon>Eukaryota</taxon>
        <taxon>Viridiplantae</taxon>
        <taxon>Streptophyta</taxon>
        <taxon>Embryophyta</taxon>
        <taxon>Tracheophyta</taxon>
        <taxon>Spermatophyta</taxon>
        <taxon>Magnoliopsida</taxon>
        <taxon>Liliopsida</taxon>
        <taxon>Asparagales</taxon>
        <taxon>Iridaceae</taxon>
        <taxon>Iridoideae</taxon>
        <taxon>Irideae</taxon>
        <taxon>Iris</taxon>
    </lineage>
</organism>
<evidence type="ECO:0000256" key="1">
    <source>
        <dbReference type="SAM" id="Phobius"/>
    </source>
</evidence>
<gene>
    <name evidence="2" type="ORF">M6B38_143240</name>
</gene>
<dbReference type="Proteomes" id="UP001140949">
    <property type="component" value="Unassembled WGS sequence"/>
</dbReference>
<dbReference type="InterPro" id="IPR005134">
    <property type="entry name" value="UPF0114"/>
</dbReference>
<dbReference type="Pfam" id="PF03350">
    <property type="entry name" value="UPF0114"/>
    <property type="match status" value="1"/>
</dbReference>
<proteinExistence type="predicted"/>
<sequence length="287" mass="30254">MAGGLLRACGAVDASGRSYSPNPYSSSAAVGPHPGGASFPCGGELGSNRSAKIKKDVIFPSCQGKSRVAVAPAVAISPEKEKKSPLEVVVAEAAVKLLDAKKCWRLRAEMLIEKGVVGCQYFTLIAVAGSLIGSILCFLEGCFLVLESFLQYSHTMYQRVEQGGTIELLIQAIDMFLVGTALLTFGMGLYVMFAGSDTDTSKRGEGYHTDESNCFGSFNLKRLSDGMAMNSISHAKSKVGHAVVLILQAGVLDKFKTVPLTGTLDLACFAAAVFVSSACVFLLSKLS</sequence>
<comment type="caution">
    <text evidence="2">The sequence shown here is derived from an EMBL/GenBank/DDBJ whole genome shotgun (WGS) entry which is preliminary data.</text>
</comment>
<evidence type="ECO:0000313" key="2">
    <source>
        <dbReference type="EMBL" id="KAJ6813796.1"/>
    </source>
</evidence>
<feature type="transmembrane region" description="Helical" evidence="1">
    <location>
        <begin position="121"/>
        <end position="147"/>
    </location>
</feature>
<dbReference type="AlphaFoldDB" id="A0AAX6FBW3"/>